<keyword evidence="4" id="KW-0479">Metal-binding</keyword>
<evidence type="ECO:0000259" key="14">
    <source>
        <dbReference type="PROSITE" id="PS50004"/>
    </source>
</evidence>
<evidence type="ECO:0000313" key="17">
    <source>
        <dbReference type="Proteomes" id="UP000694427"/>
    </source>
</evidence>
<keyword evidence="6" id="KW-0653">Protein transport</keyword>
<evidence type="ECO:0000259" key="15">
    <source>
        <dbReference type="PROSITE" id="PS51258"/>
    </source>
</evidence>
<dbReference type="GO" id="GO:0030659">
    <property type="term" value="C:cytoplasmic vesicle membrane"/>
    <property type="evidence" value="ECO:0007669"/>
    <property type="project" value="UniProtKB-SubCell"/>
</dbReference>
<evidence type="ECO:0000256" key="9">
    <source>
        <dbReference type="ARBA" id="ARBA00023136"/>
    </source>
</evidence>
<reference evidence="16" key="1">
    <citation type="submission" date="2025-08" db="UniProtKB">
        <authorList>
            <consortium name="Ensembl"/>
        </authorList>
    </citation>
    <scope>IDENTIFICATION</scope>
</reference>
<keyword evidence="2" id="KW-0813">Transport</keyword>
<dbReference type="GO" id="GO:0045921">
    <property type="term" value="P:positive regulation of exocytosis"/>
    <property type="evidence" value="ECO:0007669"/>
    <property type="project" value="TreeGrafter"/>
</dbReference>
<dbReference type="InterPro" id="IPR014770">
    <property type="entry name" value="Munc13_1"/>
</dbReference>
<evidence type="ECO:0000256" key="10">
    <source>
        <dbReference type="ARBA" id="ARBA00023329"/>
    </source>
</evidence>
<feature type="domain" description="MHD1" evidence="15">
    <location>
        <begin position="895"/>
        <end position="1080"/>
    </location>
</feature>
<dbReference type="Gene3D" id="2.30.29.30">
    <property type="entry name" value="Pleckstrin-homology domain (PH domain)/Phosphotyrosine-binding domain (PTB)"/>
    <property type="match status" value="1"/>
</dbReference>
<feature type="region of interest" description="Disordered" evidence="12">
    <location>
        <begin position="1"/>
        <end position="77"/>
    </location>
</feature>
<evidence type="ECO:0000256" key="2">
    <source>
        <dbReference type="ARBA" id="ARBA00022448"/>
    </source>
</evidence>
<dbReference type="InterPro" id="IPR000008">
    <property type="entry name" value="C2_dom"/>
</dbReference>
<reference evidence="16" key="2">
    <citation type="submission" date="2025-09" db="UniProtKB">
        <authorList>
            <consortium name="Ensembl"/>
        </authorList>
    </citation>
    <scope>IDENTIFICATION</scope>
</reference>
<dbReference type="InterPro" id="IPR033227">
    <property type="entry name" value="CAPS"/>
</dbReference>
<dbReference type="InterPro" id="IPR001849">
    <property type="entry name" value="PH_domain"/>
</dbReference>
<dbReference type="Pfam" id="PF06292">
    <property type="entry name" value="MUN"/>
    <property type="match status" value="1"/>
</dbReference>
<dbReference type="SMART" id="SM00233">
    <property type="entry name" value="PH"/>
    <property type="match status" value="1"/>
</dbReference>
<accession>A0A8C1JC77</accession>
<evidence type="ECO:0000256" key="3">
    <source>
        <dbReference type="ARBA" id="ARBA00022483"/>
    </source>
</evidence>
<evidence type="ECO:0000256" key="1">
    <source>
        <dbReference type="ARBA" id="ARBA00004156"/>
    </source>
</evidence>
<evidence type="ECO:0000256" key="6">
    <source>
        <dbReference type="ARBA" id="ARBA00022927"/>
    </source>
</evidence>
<dbReference type="SUPFAM" id="SSF50729">
    <property type="entry name" value="PH domain-like"/>
    <property type="match status" value="1"/>
</dbReference>
<dbReference type="GO" id="GO:0046872">
    <property type="term" value="F:metal ion binding"/>
    <property type="evidence" value="ECO:0007669"/>
    <property type="project" value="UniProtKB-KW"/>
</dbReference>
<dbReference type="GO" id="GO:0015031">
    <property type="term" value="P:protein transport"/>
    <property type="evidence" value="ECO:0007669"/>
    <property type="project" value="UniProtKB-KW"/>
</dbReference>
<keyword evidence="3" id="KW-0268">Exocytosis</keyword>
<dbReference type="InterPro" id="IPR010439">
    <property type="entry name" value="MUN_dom"/>
</dbReference>
<evidence type="ECO:0000256" key="11">
    <source>
        <dbReference type="ARBA" id="ARBA00034103"/>
    </source>
</evidence>
<proteinExistence type="predicted"/>
<feature type="compositionally biased region" description="Low complexity" evidence="12">
    <location>
        <begin position="46"/>
        <end position="63"/>
    </location>
</feature>
<dbReference type="Pfam" id="PF25341">
    <property type="entry name" value="C2_CAPS"/>
    <property type="match status" value="1"/>
</dbReference>
<feature type="domain" description="PH" evidence="13">
    <location>
        <begin position="504"/>
        <end position="601"/>
    </location>
</feature>
<evidence type="ECO:0000256" key="7">
    <source>
        <dbReference type="ARBA" id="ARBA00023018"/>
    </source>
</evidence>
<dbReference type="GO" id="GO:0008289">
    <property type="term" value="F:lipid binding"/>
    <property type="evidence" value="ECO:0007669"/>
    <property type="project" value="UniProtKB-KW"/>
</dbReference>
<dbReference type="GO" id="GO:1990504">
    <property type="term" value="P:dense core granule exocytosis"/>
    <property type="evidence" value="ECO:0007669"/>
    <property type="project" value="InterPro"/>
</dbReference>
<dbReference type="PANTHER" id="PTHR12166">
    <property type="entry name" value="CALCIUM-DEPENDENT SECRETION ACTIVATOR"/>
    <property type="match status" value="1"/>
</dbReference>
<keyword evidence="8" id="KW-0446">Lipid-binding</keyword>
<dbReference type="PROSITE" id="PS51258">
    <property type="entry name" value="MHD1"/>
    <property type="match status" value="1"/>
</dbReference>
<evidence type="ECO:0000259" key="13">
    <source>
        <dbReference type="PROSITE" id="PS50003"/>
    </source>
</evidence>
<dbReference type="Ensembl" id="ENSCCRT00010033287.1">
    <property type="protein sequence ID" value="ENSCCRP00010030361.1"/>
    <property type="gene ID" value="ENSCCRG00010005756.1"/>
</dbReference>
<evidence type="ECO:0000256" key="4">
    <source>
        <dbReference type="ARBA" id="ARBA00022723"/>
    </source>
</evidence>
<keyword evidence="10" id="KW-0968">Cytoplasmic vesicle</keyword>
<evidence type="ECO:0000313" key="16">
    <source>
        <dbReference type="Ensembl" id="ENSCCRP00010030361.1"/>
    </source>
</evidence>
<dbReference type="GO" id="GO:0098978">
    <property type="term" value="C:glutamatergic synapse"/>
    <property type="evidence" value="ECO:0007669"/>
    <property type="project" value="TreeGrafter"/>
</dbReference>
<dbReference type="InterPro" id="IPR011993">
    <property type="entry name" value="PH-like_dom_sf"/>
</dbReference>
<comment type="subcellular location">
    <subcellularLocation>
        <location evidence="1">Cytoplasmic vesicle membrane</location>
    </subcellularLocation>
    <subcellularLocation>
        <location evidence="11">Synapse</location>
    </subcellularLocation>
</comment>
<feature type="domain" description="C2" evidence="14">
    <location>
        <begin position="346"/>
        <end position="464"/>
    </location>
</feature>
<keyword evidence="9" id="KW-0472">Membrane</keyword>
<dbReference type="PROSITE" id="PS50004">
    <property type="entry name" value="C2"/>
    <property type="match status" value="1"/>
</dbReference>
<sequence length="1321" mass="150595">MLDPSSSEEESDGIVEEESREVMAPQSGSSRISPSRTSESSDRLQPASRGSSARPSSPSPSAASEHEKEDVEKLQREEEERKKKLQLYVFVMRCIAYPFNAKQPTDMARRQLKITKQQLQTTKDRFESFLKGDTQIVADEAFINAVQSYFEVFLKSDRVAKMVQTGGLSALDCREVFKRHIEKRVRSLPEIDGLSKETVLSSWMAKFDTIYRGDEDPRKAQQRMTASAASELILSKDQLYEMFQMILGIKKFEHQLLYQACQLDNLDEQAAQIRRELDGRLQMADQIARAGKFPKFVSKEMEAMYIEELKSSVNQLMANLESMPVSKGGEFKLQKLKRGHNTSIIDMGQEDENQLSKSDVVLSFTLEVVIMEVQGLKSLAPNRIVYCTMEVEGGEKLQTDQAEASKPTWGTQGDFTTTHPLPAVKVKLFTESTGVLALEDKELGRVVLRPTPNSPKQAELHKMTVTKACPDQDLKIKLAVRILWGQGYSSIKIFIKYCDYSFRYLWAVGKNVWKRWKKRFFVLVQVSQYTFAVCSYREKKSEPQELLQLDGYTVDYTDPQPGLDGGRAFFNAVKEGDTVIFASDDEQDRILWVQAMYRATGQSHKPVPPTQVQKLNSKGGAAAQMDAPISQFYADRAQKHGMDEFISANPCSFDHASLFEMVQRLTLDHRLNDNFACLGWFSPGQVFVLDEYCARNGVRGCHRHLCYLGDLLERADAGHMIDPTLLHYSFAFCASHVHGNRPDGLGTVTVEEKERFEEIKERLRVLLENQITNFRYCFPFGRPEGALKATLSLLERVLMKDIVTPVPQEDVKAVIRKCLEQAAQINYQRITDYARVEENVANLATPAKKLEHVIRLAELVIEVLHQNQDHHAEAFAWWSDLMVEHAENFLSLYGVDMDAALEIQSPESWDSFPLFQLLNDFLRTDYHLCNGKFHKHLQDLYAPLVVRYVDLMESSIAQSIHRGFERESWEPVKSLTSNLPNVNLPNVNLQIPKVPNLPVPVAGLSVNLPQMPSFSTPSWMAAIYDSDNGSGTSEDLFWKLDALQTFIRDLHWPEEEFAKHLDNRMKLMSSDMIETSVKRTRAAFESKLAKSSRSTDFRIPLSLCTMFNVMVDAKDQSAKLCAMEMGQEKQYHSQIDDLIEESVKDMISLLVAKFVVILESVLAKISRYDEGTLFSSFLSFTVKAASKYVDVPKPGMDVADGYVTFVRHSQDILRDKVNEEVYIERLFDQWYTATMNLLATWLTERMDQQLHVYQLKILIRIVKKKYRDFRLQGVLDSTLNSKAYDTVRNRLTLEEATASVREGGMQGISMKDSDEEDEEDD</sequence>
<feature type="compositionally biased region" description="Low complexity" evidence="12">
    <location>
        <begin position="27"/>
        <end position="38"/>
    </location>
</feature>
<dbReference type="SMART" id="SM01145">
    <property type="entry name" value="DUF1041"/>
    <property type="match status" value="1"/>
</dbReference>
<protein>
    <submittedName>
        <fullName evidence="16">Ca2+-dependent activator protein for secretion b</fullName>
    </submittedName>
</protein>
<name>A0A8C1JC77_CYPCA</name>
<keyword evidence="7" id="KW-0770">Synapse</keyword>
<keyword evidence="17" id="KW-1185">Reference proteome</keyword>
<dbReference type="CDD" id="cd01234">
    <property type="entry name" value="PH_CADPS"/>
    <property type="match status" value="1"/>
</dbReference>
<dbReference type="GO" id="GO:0098793">
    <property type="term" value="C:presynapse"/>
    <property type="evidence" value="ECO:0007669"/>
    <property type="project" value="GOC"/>
</dbReference>
<dbReference type="GO" id="GO:0016079">
    <property type="term" value="P:synaptic vesicle exocytosis"/>
    <property type="evidence" value="ECO:0007669"/>
    <property type="project" value="InterPro"/>
</dbReference>
<organism evidence="16 17">
    <name type="scientific">Cyprinus carpio</name>
    <name type="common">Common carp</name>
    <dbReference type="NCBI Taxonomy" id="7962"/>
    <lineage>
        <taxon>Eukaryota</taxon>
        <taxon>Metazoa</taxon>
        <taxon>Chordata</taxon>
        <taxon>Craniata</taxon>
        <taxon>Vertebrata</taxon>
        <taxon>Euteleostomi</taxon>
        <taxon>Actinopterygii</taxon>
        <taxon>Neopterygii</taxon>
        <taxon>Teleostei</taxon>
        <taxon>Ostariophysi</taxon>
        <taxon>Cypriniformes</taxon>
        <taxon>Cyprinidae</taxon>
        <taxon>Cyprininae</taxon>
        <taxon>Cyprinus</taxon>
    </lineage>
</organism>
<evidence type="ECO:0000256" key="8">
    <source>
        <dbReference type="ARBA" id="ARBA00023121"/>
    </source>
</evidence>
<dbReference type="Proteomes" id="UP000694427">
    <property type="component" value="Unplaced"/>
</dbReference>
<dbReference type="FunFam" id="2.30.29.30:FF:000007">
    <property type="entry name" value="Calcium-dependent secretion activator 2 isoform B"/>
    <property type="match status" value="1"/>
</dbReference>
<dbReference type="Pfam" id="PF00169">
    <property type="entry name" value="PH"/>
    <property type="match status" value="1"/>
</dbReference>
<evidence type="ECO:0000256" key="5">
    <source>
        <dbReference type="ARBA" id="ARBA00022837"/>
    </source>
</evidence>
<keyword evidence="5" id="KW-0106">Calcium</keyword>
<dbReference type="PANTHER" id="PTHR12166:SF6">
    <property type="entry name" value="CALCIUM-DEPENDENT SECRETION ACTIVATOR 1"/>
    <property type="match status" value="1"/>
</dbReference>
<feature type="compositionally biased region" description="Basic and acidic residues" evidence="12">
    <location>
        <begin position="64"/>
        <end position="77"/>
    </location>
</feature>
<evidence type="ECO:0000256" key="12">
    <source>
        <dbReference type="SAM" id="MobiDB-lite"/>
    </source>
</evidence>
<dbReference type="InterPro" id="IPR057457">
    <property type="entry name" value="CAPS_C2"/>
</dbReference>
<feature type="compositionally biased region" description="Acidic residues" evidence="12">
    <location>
        <begin position="1"/>
        <end position="19"/>
    </location>
</feature>
<dbReference type="PROSITE" id="PS50003">
    <property type="entry name" value="PH_DOMAIN"/>
    <property type="match status" value="1"/>
</dbReference>